<reference evidence="2" key="1">
    <citation type="submission" date="2018-10" db="EMBL/GenBank/DDBJ databases">
        <title>Hidden diversity of soil giant viruses.</title>
        <authorList>
            <person name="Schulz F."/>
            <person name="Alteio L."/>
            <person name="Goudeau D."/>
            <person name="Ryan E.M."/>
            <person name="Malmstrom R.R."/>
            <person name="Blanchard J."/>
            <person name="Woyke T."/>
        </authorList>
    </citation>
    <scope>NUCLEOTIDE SEQUENCE</scope>
    <source>
        <strain evidence="2">SYV1</strain>
    </source>
</reference>
<name>A0A3G5AJF5_9VIRU</name>
<sequence>MSIEQNRHKNYNQQTQQIEQIQLSLRSVEAQMEALKCTVSTLGHRVTDFSNSIEVANELSNELSKETSNKSFNESFGSIETVNTSTSTPIYSRPSLELSSHIKPTIFDVTCLPTDFILILGQRGSGKTSCRYELMKWMKANTPDLTFILISSTYVEGGDLSLPMISTHNIYTSFDNDILFRLLIQQRQSSASKPYHIIFEDIDPFDCFSSIAMKTILSIGKEYNIGFTFTWNYHHMDISLLDRKEFEFDYIFAFKHATKAEAHSNECSYCRTLNNSYFPSIPFAQFSRLFKECTYGFDAMVYSKYINEKCLKEEAEPMTYPIIQRYAASYNGKFHRELERKVNKECNKECNKE</sequence>
<dbReference type="SUPFAM" id="SSF52540">
    <property type="entry name" value="P-loop containing nucleoside triphosphate hydrolases"/>
    <property type="match status" value="1"/>
</dbReference>
<dbReference type="EMBL" id="MK072508">
    <property type="protein sequence ID" value="AYV86531.1"/>
    <property type="molecule type" value="Genomic_DNA"/>
</dbReference>
<protein>
    <submittedName>
        <fullName evidence="2">Uncharacterized protein</fullName>
    </submittedName>
</protein>
<keyword evidence="1" id="KW-0175">Coiled coil</keyword>
<feature type="coiled-coil region" evidence="1">
    <location>
        <begin position="11"/>
        <end position="38"/>
    </location>
</feature>
<gene>
    <name evidence="2" type="ORF">Sylvanvirus2_27</name>
</gene>
<proteinExistence type="predicted"/>
<evidence type="ECO:0000313" key="2">
    <source>
        <dbReference type="EMBL" id="AYV86531.1"/>
    </source>
</evidence>
<accession>A0A3G5AJF5</accession>
<dbReference type="InterPro" id="IPR027417">
    <property type="entry name" value="P-loop_NTPase"/>
</dbReference>
<evidence type="ECO:0000256" key="1">
    <source>
        <dbReference type="SAM" id="Coils"/>
    </source>
</evidence>
<organism evidence="2">
    <name type="scientific">Sylvanvirus sp</name>
    <dbReference type="NCBI Taxonomy" id="2487774"/>
    <lineage>
        <taxon>Viruses</taxon>
    </lineage>
</organism>